<name>A0A8J6GPL7_MICOH</name>
<keyword evidence="6" id="KW-0539">Nucleus</keyword>
<evidence type="ECO:0000256" key="7">
    <source>
        <dbReference type="SAM" id="MobiDB-lite"/>
    </source>
</evidence>
<comment type="similarity">
    <text evidence="2">Belongs to the crooked-neck family.</text>
</comment>
<evidence type="ECO:0000256" key="6">
    <source>
        <dbReference type="ARBA" id="ARBA00023242"/>
    </source>
</evidence>
<dbReference type="GO" id="GO:0071007">
    <property type="term" value="C:U2-type catalytic step 2 spliceosome"/>
    <property type="evidence" value="ECO:0007669"/>
    <property type="project" value="TreeGrafter"/>
</dbReference>
<keyword evidence="5" id="KW-0508">mRNA splicing</keyword>
<dbReference type="GO" id="GO:0000974">
    <property type="term" value="C:Prp19 complex"/>
    <property type="evidence" value="ECO:0007669"/>
    <property type="project" value="TreeGrafter"/>
</dbReference>
<dbReference type="InterPro" id="IPR011990">
    <property type="entry name" value="TPR-like_helical_dom_sf"/>
</dbReference>
<evidence type="ECO:0000313" key="9">
    <source>
        <dbReference type="Proteomes" id="UP000710432"/>
    </source>
</evidence>
<dbReference type="Proteomes" id="UP000710432">
    <property type="component" value="Unassembled WGS sequence"/>
</dbReference>
<evidence type="ECO:0000256" key="3">
    <source>
        <dbReference type="ARBA" id="ARBA00022664"/>
    </source>
</evidence>
<gene>
    <name evidence="8" type="ORF">LTLLF_137035</name>
</gene>
<evidence type="ECO:0000256" key="1">
    <source>
        <dbReference type="ARBA" id="ARBA00004123"/>
    </source>
</evidence>
<dbReference type="InterPro" id="IPR045075">
    <property type="entry name" value="Syf1-like"/>
</dbReference>
<evidence type="ECO:0000256" key="5">
    <source>
        <dbReference type="ARBA" id="ARBA00023187"/>
    </source>
</evidence>
<dbReference type="EMBL" id="JAATJU010021291">
    <property type="protein sequence ID" value="KAH0514099.1"/>
    <property type="molecule type" value="Genomic_DNA"/>
</dbReference>
<comment type="subcellular location">
    <subcellularLocation>
        <location evidence="1">Nucleus</location>
    </subcellularLocation>
</comment>
<keyword evidence="3" id="KW-0507">mRNA processing</keyword>
<dbReference type="Gene3D" id="1.25.40.10">
    <property type="entry name" value="Tetratricopeptide repeat domain"/>
    <property type="match status" value="2"/>
</dbReference>
<dbReference type="PANTHER" id="PTHR11246">
    <property type="entry name" value="PRE-MRNA SPLICING FACTOR"/>
    <property type="match status" value="1"/>
</dbReference>
<sequence>MLGNVAGARQVFEHWMEWQPEELAWHSYIIINFQLNYKDLEWARTIYERLVFVHPALKIKYAQFEEKYAYFAHAQKVYEKAVEFFGDQHMDEHLFVAFAKFKENQKKIERKKFGDGRSIENIRSKQRFQYEEEVKANPHNYGAWIHYLCLVESDAEADPMRDIYEGAIASLQPIQEKSHWKRYVCLWIYYALYEELEDKDEFGAVSDKEGVDKLMPEKVMKKREVQADHGSDAGWGECYDCIFPDDAANQPNLKLLATAKLWKKQQEEKEAAEQDPDKDIDEFRT</sequence>
<evidence type="ECO:0000256" key="2">
    <source>
        <dbReference type="ARBA" id="ARBA00008644"/>
    </source>
</evidence>
<organism evidence="8 9">
    <name type="scientific">Microtus ochrogaster</name>
    <name type="common">Prairie vole</name>
    <dbReference type="NCBI Taxonomy" id="79684"/>
    <lineage>
        <taxon>Eukaryota</taxon>
        <taxon>Metazoa</taxon>
        <taxon>Chordata</taxon>
        <taxon>Craniata</taxon>
        <taxon>Vertebrata</taxon>
        <taxon>Euteleostomi</taxon>
        <taxon>Mammalia</taxon>
        <taxon>Eutheria</taxon>
        <taxon>Euarchontoglires</taxon>
        <taxon>Glires</taxon>
        <taxon>Rodentia</taxon>
        <taxon>Myomorpha</taxon>
        <taxon>Muroidea</taxon>
        <taxon>Cricetidae</taxon>
        <taxon>Arvicolinae</taxon>
        <taxon>Microtus</taxon>
    </lineage>
</organism>
<feature type="region of interest" description="Disordered" evidence="7">
    <location>
        <begin position="266"/>
        <end position="285"/>
    </location>
</feature>
<dbReference type="GO" id="GO:0071011">
    <property type="term" value="C:precatalytic spliceosome"/>
    <property type="evidence" value="ECO:0007669"/>
    <property type="project" value="TreeGrafter"/>
</dbReference>
<dbReference type="SUPFAM" id="SSF48452">
    <property type="entry name" value="TPR-like"/>
    <property type="match status" value="1"/>
</dbReference>
<dbReference type="PANTHER" id="PTHR11246:SF3">
    <property type="entry name" value="CROOKED NECK-LIKE PROTEIN 1"/>
    <property type="match status" value="1"/>
</dbReference>
<keyword evidence="4" id="KW-0677">Repeat</keyword>
<dbReference type="Pfam" id="PF02184">
    <property type="entry name" value="HAT"/>
    <property type="match status" value="1"/>
</dbReference>
<proteinExistence type="inferred from homology"/>
<comment type="caution">
    <text evidence="8">The sequence shown here is derived from an EMBL/GenBank/DDBJ whole genome shotgun (WGS) entry which is preliminary data.</text>
</comment>
<dbReference type="AlphaFoldDB" id="A0A8J6GPL7"/>
<dbReference type="SMART" id="SM00386">
    <property type="entry name" value="HAT"/>
    <property type="match status" value="3"/>
</dbReference>
<evidence type="ECO:0000256" key="4">
    <source>
        <dbReference type="ARBA" id="ARBA00022737"/>
    </source>
</evidence>
<protein>
    <submittedName>
        <fullName evidence="8">Crooked neck-like protein 1</fullName>
    </submittedName>
</protein>
<dbReference type="GO" id="GO:0071014">
    <property type="term" value="C:post-mRNA release spliceosomal complex"/>
    <property type="evidence" value="ECO:0007669"/>
    <property type="project" value="TreeGrafter"/>
</dbReference>
<accession>A0A8J6GPL7</accession>
<reference evidence="8" key="1">
    <citation type="submission" date="2020-03" db="EMBL/GenBank/DDBJ databases">
        <title>Studies in the Genomics of Life Span.</title>
        <authorList>
            <person name="Glass D."/>
        </authorList>
    </citation>
    <scope>NUCLEOTIDE SEQUENCE</scope>
    <source>
        <strain evidence="8">LTLLF</strain>
        <tissue evidence="8">Muscle</tissue>
    </source>
</reference>
<dbReference type="InterPro" id="IPR003107">
    <property type="entry name" value="HAT"/>
</dbReference>
<dbReference type="GO" id="GO:0000245">
    <property type="term" value="P:spliceosomal complex assembly"/>
    <property type="evidence" value="ECO:0007669"/>
    <property type="project" value="TreeGrafter"/>
</dbReference>
<evidence type="ECO:0000313" key="8">
    <source>
        <dbReference type="EMBL" id="KAH0514099.1"/>
    </source>
</evidence>